<gene>
    <name evidence="3" type="ORF">NDU88_004030</name>
</gene>
<dbReference type="Proteomes" id="UP001066276">
    <property type="component" value="Chromosome 1_1"/>
</dbReference>
<sequence length="97" mass="10878">MQRITRQSGDPGITDQPAETAEPTKAELLAAIHGARFALEHRIEAMAIDFNLIWANLQKVSDKVTAAESNISELQTEMKSIKQQMVQLKMDSLELER</sequence>
<organism evidence="3 4">
    <name type="scientific">Pleurodeles waltl</name>
    <name type="common">Iberian ribbed newt</name>
    <dbReference type="NCBI Taxonomy" id="8319"/>
    <lineage>
        <taxon>Eukaryota</taxon>
        <taxon>Metazoa</taxon>
        <taxon>Chordata</taxon>
        <taxon>Craniata</taxon>
        <taxon>Vertebrata</taxon>
        <taxon>Euteleostomi</taxon>
        <taxon>Amphibia</taxon>
        <taxon>Batrachia</taxon>
        <taxon>Caudata</taxon>
        <taxon>Salamandroidea</taxon>
        <taxon>Salamandridae</taxon>
        <taxon>Pleurodelinae</taxon>
        <taxon>Pleurodeles</taxon>
    </lineage>
</organism>
<evidence type="ECO:0000256" key="2">
    <source>
        <dbReference type="SAM" id="MobiDB-lite"/>
    </source>
</evidence>
<feature type="coiled-coil region" evidence="1">
    <location>
        <begin position="57"/>
        <end position="91"/>
    </location>
</feature>
<keyword evidence="1" id="KW-0175">Coiled coil</keyword>
<reference evidence="3" key="1">
    <citation type="journal article" date="2022" name="bioRxiv">
        <title>Sequencing and chromosome-scale assembly of the giantPleurodeles waltlgenome.</title>
        <authorList>
            <person name="Brown T."/>
            <person name="Elewa A."/>
            <person name="Iarovenko S."/>
            <person name="Subramanian E."/>
            <person name="Araus A.J."/>
            <person name="Petzold A."/>
            <person name="Susuki M."/>
            <person name="Suzuki K.-i.T."/>
            <person name="Hayashi T."/>
            <person name="Toyoda A."/>
            <person name="Oliveira C."/>
            <person name="Osipova E."/>
            <person name="Leigh N.D."/>
            <person name="Simon A."/>
            <person name="Yun M.H."/>
        </authorList>
    </citation>
    <scope>NUCLEOTIDE SEQUENCE</scope>
    <source>
        <strain evidence="3">20211129_DDA</strain>
        <tissue evidence="3">Liver</tissue>
    </source>
</reference>
<proteinExistence type="predicted"/>
<accession>A0AAV7WVC1</accession>
<dbReference type="EMBL" id="JANPWB010000001">
    <property type="protein sequence ID" value="KAJ1216428.1"/>
    <property type="molecule type" value="Genomic_DNA"/>
</dbReference>
<evidence type="ECO:0000313" key="3">
    <source>
        <dbReference type="EMBL" id="KAJ1216428.1"/>
    </source>
</evidence>
<comment type="caution">
    <text evidence="3">The sequence shown here is derived from an EMBL/GenBank/DDBJ whole genome shotgun (WGS) entry which is preliminary data.</text>
</comment>
<evidence type="ECO:0000313" key="4">
    <source>
        <dbReference type="Proteomes" id="UP001066276"/>
    </source>
</evidence>
<evidence type="ECO:0000256" key="1">
    <source>
        <dbReference type="SAM" id="Coils"/>
    </source>
</evidence>
<feature type="region of interest" description="Disordered" evidence="2">
    <location>
        <begin position="1"/>
        <end position="21"/>
    </location>
</feature>
<dbReference type="AlphaFoldDB" id="A0AAV7WVC1"/>
<protein>
    <submittedName>
        <fullName evidence="3">Uncharacterized protein</fullName>
    </submittedName>
</protein>
<name>A0AAV7WVC1_PLEWA</name>
<keyword evidence="4" id="KW-1185">Reference proteome</keyword>